<dbReference type="Proteomes" id="UP000183997">
    <property type="component" value="Unassembled WGS sequence"/>
</dbReference>
<gene>
    <name evidence="2" type="ORF">SAMN02745123_01026</name>
</gene>
<keyword evidence="1" id="KW-1133">Transmembrane helix</keyword>
<name>A0A1M6QG49_9FIRM</name>
<feature type="transmembrane region" description="Helical" evidence="1">
    <location>
        <begin position="12"/>
        <end position="34"/>
    </location>
</feature>
<dbReference type="EMBL" id="FRAR01000008">
    <property type="protein sequence ID" value="SHK19148.1"/>
    <property type="molecule type" value="Genomic_DNA"/>
</dbReference>
<keyword evidence="1" id="KW-0472">Membrane</keyword>
<keyword evidence="1" id="KW-0812">Transmembrane</keyword>
<organism evidence="2 3">
    <name type="scientific">Desulforamulus aeronauticus DSM 10349</name>
    <dbReference type="NCBI Taxonomy" id="1121421"/>
    <lineage>
        <taxon>Bacteria</taxon>
        <taxon>Bacillati</taxon>
        <taxon>Bacillota</taxon>
        <taxon>Clostridia</taxon>
        <taxon>Eubacteriales</taxon>
        <taxon>Peptococcaceae</taxon>
        <taxon>Desulforamulus</taxon>
    </lineage>
</organism>
<dbReference type="OrthoDB" id="9846170at2"/>
<protein>
    <submittedName>
        <fullName evidence="2">Uncharacterized protein</fullName>
    </submittedName>
</protein>
<evidence type="ECO:0000256" key="1">
    <source>
        <dbReference type="SAM" id="Phobius"/>
    </source>
</evidence>
<proteinExistence type="predicted"/>
<dbReference type="RefSeq" id="WP_072911446.1">
    <property type="nucleotide sequence ID" value="NZ_FRAR01000008.1"/>
</dbReference>
<reference evidence="3" key="1">
    <citation type="submission" date="2016-11" db="EMBL/GenBank/DDBJ databases">
        <authorList>
            <person name="Varghese N."/>
            <person name="Submissions S."/>
        </authorList>
    </citation>
    <scope>NUCLEOTIDE SEQUENCE [LARGE SCALE GENOMIC DNA]</scope>
    <source>
        <strain evidence="3">DSM 10349</strain>
    </source>
</reference>
<accession>A0A1M6QG49</accession>
<dbReference type="STRING" id="1121421.SAMN02745123_01026"/>
<evidence type="ECO:0000313" key="3">
    <source>
        <dbReference type="Proteomes" id="UP000183997"/>
    </source>
</evidence>
<feature type="transmembrane region" description="Helical" evidence="1">
    <location>
        <begin position="46"/>
        <end position="71"/>
    </location>
</feature>
<dbReference type="AlphaFoldDB" id="A0A1M6QG49"/>
<feature type="transmembrane region" description="Helical" evidence="1">
    <location>
        <begin position="103"/>
        <end position="125"/>
    </location>
</feature>
<feature type="transmembrane region" description="Helical" evidence="1">
    <location>
        <begin position="131"/>
        <end position="154"/>
    </location>
</feature>
<evidence type="ECO:0000313" key="2">
    <source>
        <dbReference type="EMBL" id="SHK19148.1"/>
    </source>
</evidence>
<keyword evidence="3" id="KW-1185">Reference proteome</keyword>
<sequence length="283" mass="32589">MNWIIKIYDNKITKFIILVLIVLNLLFLVHYVSIFTKRFLDDKETFYWLFSSSAQTIAAFVAFLVTGYSLVNSIMDNLQQKDESLEEIHLDLKNQYYFRIKTLSTITGLAIIFSLAMVLLSGINFNLKHDLIVITSLLNLIAIVTGIWFVISIIDPNKYSKTAKKLIEEKGFETTGEVVAPEIFFTKFVDLENSIRSLLESRKILVKSKVRFPGYRDMINELLYNQVITADLHNMLLKIGQMRNLVFHGHLKSVDKGTLRQLEIVLGKINQLLDKIVLTSDNF</sequence>